<name>A0AAV4WE97_CAEEX</name>
<dbReference type="EMBL" id="BPLR01015975">
    <property type="protein sequence ID" value="GIY80149.1"/>
    <property type="molecule type" value="Genomic_DNA"/>
</dbReference>
<sequence>MEKLNQTTILMTIPFLGLSLSVTSNPLLLVDIRTTCARPGILQTIRTKGNINCPHQFRFESSFQKTRPVTDKVDLDPRFMEGFKL</sequence>
<evidence type="ECO:0000313" key="2">
    <source>
        <dbReference type="Proteomes" id="UP001054945"/>
    </source>
</evidence>
<dbReference type="AlphaFoldDB" id="A0AAV4WE97"/>
<keyword evidence="2" id="KW-1185">Reference proteome</keyword>
<gene>
    <name evidence="1" type="ORF">CEXT_282641</name>
</gene>
<protein>
    <submittedName>
        <fullName evidence="1">Uncharacterized protein</fullName>
    </submittedName>
</protein>
<dbReference type="Proteomes" id="UP001054945">
    <property type="component" value="Unassembled WGS sequence"/>
</dbReference>
<proteinExistence type="predicted"/>
<evidence type="ECO:0000313" key="1">
    <source>
        <dbReference type="EMBL" id="GIY80149.1"/>
    </source>
</evidence>
<organism evidence="1 2">
    <name type="scientific">Caerostris extrusa</name>
    <name type="common">Bark spider</name>
    <name type="synonym">Caerostris bankana</name>
    <dbReference type="NCBI Taxonomy" id="172846"/>
    <lineage>
        <taxon>Eukaryota</taxon>
        <taxon>Metazoa</taxon>
        <taxon>Ecdysozoa</taxon>
        <taxon>Arthropoda</taxon>
        <taxon>Chelicerata</taxon>
        <taxon>Arachnida</taxon>
        <taxon>Araneae</taxon>
        <taxon>Araneomorphae</taxon>
        <taxon>Entelegynae</taxon>
        <taxon>Araneoidea</taxon>
        <taxon>Araneidae</taxon>
        <taxon>Caerostris</taxon>
    </lineage>
</organism>
<comment type="caution">
    <text evidence="1">The sequence shown here is derived from an EMBL/GenBank/DDBJ whole genome shotgun (WGS) entry which is preliminary data.</text>
</comment>
<accession>A0AAV4WE97</accession>
<reference evidence="1 2" key="1">
    <citation type="submission" date="2021-06" db="EMBL/GenBank/DDBJ databases">
        <title>Caerostris extrusa draft genome.</title>
        <authorList>
            <person name="Kono N."/>
            <person name="Arakawa K."/>
        </authorList>
    </citation>
    <scope>NUCLEOTIDE SEQUENCE [LARGE SCALE GENOMIC DNA]</scope>
</reference>